<dbReference type="GO" id="GO:0006338">
    <property type="term" value="P:chromatin remodeling"/>
    <property type="evidence" value="ECO:0007669"/>
    <property type="project" value="InterPro"/>
</dbReference>
<evidence type="ECO:0000256" key="4">
    <source>
        <dbReference type="ARBA" id="ARBA00017291"/>
    </source>
</evidence>
<dbReference type="OrthoDB" id="5327821at2759"/>
<evidence type="ECO:0000313" key="13">
    <source>
        <dbReference type="Proteomes" id="UP000194127"/>
    </source>
</evidence>
<organism evidence="12 13">
    <name type="scientific">Postia placenta MAD-698-R-SB12</name>
    <dbReference type="NCBI Taxonomy" id="670580"/>
    <lineage>
        <taxon>Eukaryota</taxon>
        <taxon>Fungi</taxon>
        <taxon>Dikarya</taxon>
        <taxon>Basidiomycota</taxon>
        <taxon>Agaricomycotina</taxon>
        <taxon>Agaricomycetes</taxon>
        <taxon>Polyporales</taxon>
        <taxon>Adustoporiaceae</taxon>
        <taxon>Rhodonia</taxon>
    </lineage>
</organism>
<protein>
    <recommendedName>
        <fullName evidence="4">Protein ROT1</fullName>
    </recommendedName>
    <alternativeName>
        <fullName evidence="3">Protein rot1</fullName>
    </alternativeName>
</protein>
<evidence type="ECO:0000256" key="7">
    <source>
        <dbReference type="ARBA" id="ARBA00022824"/>
    </source>
</evidence>
<gene>
    <name evidence="12" type="ORF">POSPLADRAFT_1050201</name>
</gene>
<evidence type="ECO:0000256" key="1">
    <source>
        <dbReference type="ARBA" id="ARBA00004115"/>
    </source>
</evidence>
<evidence type="ECO:0000256" key="5">
    <source>
        <dbReference type="ARBA" id="ARBA00022692"/>
    </source>
</evidence>
<dbReference type="GO" id="GO:0051082">
    <property type="term" value="F:unfolded protein binding"/>
    <property type="evidence" value="ECO:0007669"/>
    <property type="project" value="TreeGrafter"/>
</dbReference>
<dbReference type="Pfam" id="PF08549">
    <property type="entry name" value="SWI-SNF_Ssr4_N"/>
    <property type="match status" value="1"/>
</dbReference>
<proteinExistence type="inferred from homology"/>
<evidence type="ECO:0000256" key="6">
    <source>
        <dbReference type="ARBA" id="ARBA00022729"/>
    </source>
</evidence>
<dbReference type="PANTHER" id="PTHR28090:SF1">
    <property type="entry name" value="PROTEIN ROT1"/>
    <property type="match status" value="1"/>
</dbReference>
<evidence type="ECO:0000256" key="9">
    <source>
        <dbReference type="ARBA" id="ARBA00023136"/>
    </source>
</evidence>
<evidence type="ECO:0000256" key="3">
    <source>
        <dbReference type="ARBA" id="ARBA00016195"/>
    </source>
</evidence>
<comment type="similarity">
    <text evidence="2">Belongs to the ROT1 family.</text>
</comment>
<dbReference type="Proteomes" id="UP000194127">
    <property type="component" value="Unassembled WGS sequence"/>
</dbReference>
<feature type="signal peptide" evidence="10">
    <location>
        <begin position="1"/>
        <end position="20"/>
    </location>
</feature>
<evidence type="ECO:0000256" key="8">
    <source>
        <dbReference type="ARBA" id="ARBA00022989"/>
    </source>
</evidence>
<dbReference type="GO" id="GO:0005789">
    <property type="term" value="C:endoplasmic reticulum membrane"/>
    <property type="evidence" value="ECO:0007669"/>
    <property type="project" value="UniProtKB-SubCell"/>
</dbReference>
<keyword evidence="6 10" id="KW-0732">Signal</keyword>
<dbReference type="STRING" id="670580.A0A1X6MLC8"/>
<feature type="domain" description="SWI/SNF and RSC complexes subunit Ssr4 N-terminal" evidence="11">
    <location>
        <begin position="282"/>
        <end position="400"/>
    </location>
</feature>
<dbReference type="InterPro" id="IPR019623">
    <property type="entry name" value="Rot1"/>
</dbReference>
<feature type="chain" id="PRO_5010876533" description="Protein ROT1" evidence="10">
    <location>
        <begin position="21"/>
        <end position="476"/>
    </location>
</feature>
<reference evidence="12 13" key="1">
    <citation type="submission" date="2017-04" db="EMBL/GenBank/DDBJ databases">
        <title>Genome Sequence of the Model Brown-Rot Fungus Postia placenta SB12.</title>
        <authorList>
            <consortium name="DOE Joint Genome Institute"/>
            <person name="Gaskell J."/>
            <person name="Kersten P."/>
            <person name="Larrondo L.F."/>
            <person name="Canessa P."/>
            <person name="Martinez D."/>
            <person name="Hibbett D."/>
            <person name="Schmoll M."/>
            <person name="Kubicek C.P."/>
            <person name="Martinez A.T."/>
            <person name="Yadav J."/>
            <person name="Master E."/>
            <person name="Magnuson J.K."/>
            <person name="James T."/>
            <person name="Yaver D."/>
            <person name="Berka R."/>
            <person name="Labutti K."/>
            <person name="Lipzen A."/>
            <person name="Aerts A."/>
            <person name="Barry K."/>
            <person name="Henrissat B."/>
            <person name="Blanchette R."/>
            <person name="Grigoriev I."/>
            <person name="Cullen D."/>
        </authorList>
    </citation>
    <scope>NUCLEOTIDE SEQUENCE [LARGE SCALE GENOMIC DNA]</scope>
    <source>
        <strain evidence="12 13">MAD-698-R-SB12</strain>
    </source>
</reference>
<dbReference type="EMBL" id="KZ110609">
    <property type="protein sequence ID" value="OSX57138.1"/>
    <property type="molecule type" value="Genomic_DNA"/>
</dbReference>
<keyword evidence="7" id="KW-0256">Endoplasmic reticulum</keyword>
<evidence type="ECO:0000256" key="2">
    <source>
        <dbReference type="ARBA" id="ARBA00007149"/>
    </source>
</evidence>
<dbReference type="AlphaFoldDB" id="A0A1X6MLC8"/>
<dbReference type="InterPro" id="IPR013859">
    <property type="entry name" value="Ssr4_N"/>
</dbReference>
<keyword evidence="9" id="KW-0472">Membrane</keyword>
<dbReference type="GeneID" id="36324886"/>
<keyword evidence="5" id="KW-0812">Transmembrane</keyword>
<dbReference type="GO" id="GO:0006458">
    <property type="term" value="P:'de novo' protein folding"/>
    <property type="evidence" value="ECO:0007669"/>
    <property type="project" value="InterPro"/>
</dbReference>
<evidence type="ECO:0000313" key="12">
    <source>
        <dbReference type="EMBL" id="OSX57138.1"/>
    </source>
</evidence>
<evidence type="ECO:0000259" key="11">
    <source>
        <dbReference type="Pfam" id="PF08549"/>
    </source>
</evidence>
<dbReference type="RefSeq" id="XP_024333932.1">
    <property type="nucleotide sequence ID" value="XM_024479936.1"/>
</dbReference>
<comment type="subcellular location">
    <subcellularLocation>
        <location evidence="1">Endoplasmic reticulum membrane</location>
        <topology evidence="1">Single-pass type I membrane protein</topology>
    </subcellularLocation>
</comment>
<dbReference type="PANTHER" id="PTHR28090">
    <property type="entry name" value="PROTEIN ROT1"/>
    <property type="match status" value="1"/>
</dbReference>
<dbReference type="Pfam" id="PF10681">
    <property type="entry name" value="Rot1"/>
    <property type="match status" value="1"/>
</dbReference>
<name>A0A1X6MLC8_9APHY</name>
<keyword evidence="8" id="KW-1133">Transmembrane helix</keyword>
<accession>A0A1X6MLC8</accession>
<keyword evidence="13" id="KW-1185">Reference proteome</keyword>
<sequence>MPSTLTRILAVLALSLSVAAQDIQYTLTHNATVIYGTWSSGSNGVQTGSLYKGFANPADRAFIYPNTTGISYSFTDDGYYEIARYRYTSNGTSPRCITGVMNWVHGTYQLQPNGSITTVPFGDGFQQIQDACAAVSNFIEDYNDTELYSSWTIFQDPTLGYQLQLYQYDGTPLAQQNLISTTPNMLPTRNLRNTTTTSTTARSLLAKKSAGRGDYASLATIPWRITGTTRIPAEIYKLDVYGKDSFFKLLDSNQLCSARSKMAGQSHADGLCLRYPEALGPQPNLTGEMAVNLLIRAVQLAHHTPFVWGYIDRPQEGQMFIIFLTPQLPFPPDGIRYQEQEQKALIPAGPGRELEVMEVKYGFLPNSSDGTAWRVRRRFRLTRGGHQQLVLIHYGRGNPIRNLFATTAIIPSLNQPVRAYPLRAINEPAVFVLGDKTGQKVYPNTGAPIGMGERQPIVLVNLAFHRIKSVAGCATV</sequence>
<evidence type="ECO:0000256" key="10">
    <source>
        <dbReference type="SAM" id="SignalP"/>
    </source>
</evidence>